<dbReference type="KEGG" id="naci:NUH88_15910"/>
<name>A0A9J7AN59_9PROT</name>
<evidence type="ECO:0000313" key="3">
    <source>
        <dbReference type="Proteomes" id="UP001060336"/>
    </source>
</evidence>
<proteinExistence type="predicted"/>
<protein>
    <recommendedName>
        <fullName evidence="4">Pentapeptide repeat-containing protein</fullName>
    </recommendedName>
</protein>
<sequence>MAVLGPAVGQTWLCTLLGVEESERINMADDRIVLEGGEAIALWKQGEDAWNAWIDENAEADVSFKGVDFSQHAEQYGPVSFDGYHFPRGAVSFRGAKFGDNDLSFVASKFAKGYLDLGAASFERTRVNFMSAVFEECDVLVINPIFNRARFTFDFARFGGRFVFVSPLPLSPKGQRTRDEEAYSIKKLSFRFCQFQGVVLIEGRFDCIPDLRSTITQGHIDLQNLTVEPIHRLFVRGWGRIGDPHPVNDAVPALRRLKELAEANRHHEAALRFFGGECQAQRWTRYRMAASLLDWAYDLLCDYGQSVARPVIGLFVSIALFVVVYAALASPELGKDIDVLGEAVSASLANTLPFIPSSRTVRTDAFDLLYGTNPGLWIDILSLTQGAIGFVFLFLIGLGLRNRFRM</sequence>
<dbReference type="RefSeq" id="WP_257767382.1">
    <property type="nucleotide sequence ID" value="NZ_CP102480.1"/>
</dbReference>
<evidence type="ECO:0000313" key="2">
    <source>
        <dbReference type="EMBL" id="UUX48880.1"/>
    </source>
</evidence>
<reference evidence="2" key="1">
    <citation type="submission" date="2022-08" db="EMBL/GenBank/DDBJ databases">
        <title>Nisaea acidiphila sp. nov., isolated from a marine algal debris and emended description of the genus Nisaea Urios et al. 2008.</title>
        <authorList>
            <person name="Kwon K."/>
        </authorList>
    </citation>
    <scope>NUCLEOTIDE SEQUENCE</scope>
    <source>
        <strain evidence="2">MEBiC11861</strain>
    </source>
</reference>
<dbReference type="Proteomes" id="UP001060336">
    <property type="component" value="Chromosome"/>
</dbReference>
<feature type="transmembrane region" description="Helical" evidence="1">
    <location>
        <begin position="307"/>
        <end position="327"/>
    </location>
</feature>
<keyword evidence="1" id="KW-1133">Transmembrane helix</keyword>
<dbReference type="AlphaFoldDB" id="A0A9J7AN59"/>
<keyword evidence="1" id="KW-0812">Transmembrane</keyword>
<evidence type="ECO:0000256" key="1">
    <source>
        <dbReference type="SAM" id="Phobius"/>
    </source>
</evidence>
<keyword evidence="1" id="KW-0472">Membrane</keyword>
<gene>
    <name evidence="2" type="ORF">NUH88_15910</name>
</gene>
<dbReference type="EMBL" id="CP102480">
    <property type="protein sequence ID" value="UUX48880.1"/>
    <property type="molecule type" value="Genomic_DNA"/>
</dbReference>
<organism evidence="2 3">
    <name type="scientific">Nisaea acidiphila</name>
    <dbReference type="NCBI Taxonomy" id="1862145"/>
    <lineage>
        <taxon>Bacteria</taxon>
        <taxon>Pseudomonadati</taxon>
        <taxon>Pseudomonadota</taxon>
        <taxon>Alphaproteobacteria</taxon>
        <taxon>Rhodospirillales</taxon>
        <taxon>Thalassobaculaceae</taxon>
        <taxon>Nisaea</taxon>
    </lineage>
</organism>
<keyword evidence="3" id="KW-1185">Reference proteome</keyword>
<accession>A0A9J7AN59</accession>
<evidence type="ECO:0008006" key="4">
    <source>
        <dbReference type="Google" id="ProtNLM"/>
    </source>
</evidence>
<feature type="transmembrane region" description="Helical" evidence="1">
    <location>
        <begin position="376"/>
        <end position="400"/>
    </location>
</feature>